<dbReference type="AlphaFoldDB" id="A0A1X0VED4"/>
<dbReference type="Pfam" id="PF11184">
    <property type="entry name" value="DUF2969"/>
    <property type="match status" value="1"/>
</dbReference>
<protein>
    <submittedName>
        <fullName evidence="1">Uncharacterized protein</fullName>
    </submittedName>
</protein>
<evidence type="ECO:0000313" key="1">
    <source>
        <dbReference type="EMBL" id="ORI98085.1"/>
    </source>
</evidence>
<comment type="caution">
    <text evidence="1">The sequence shown here is derived from an EMBL/GenBank/DDBJ whole genome shotgun (WGS) entry which is preliminary data.</text>
</comment>
<gene>
    <name evidence="1" type="ORF">BMR96_03895</name>
</gene>
<sequence>MSKKNQSFGVDLVETDGRTQVLVDNKEIGYIEKTTRGFAGYFGKQAVINQAKDEDEALQAILASFNLYQ</sequence>
<reference evidence="1 2" key="1">
    <citation type="journal article" date="2017" name="Front. Microbiol.">
        <title>Genomic Characterization of Dairy Associated Leuconostoc Species and Diversity of Leuconostocs in Undefined Mixed Mesophilic Starter Cultures.</title>
        <authorList>
            <person name="Frantzen C.A."/>
            <person name="Kot W."/>
            <person name="Pedersen T.B."/>
            <person name="Ardo Y.M."/>
            <person name="Broadbent J.R."/>
            <person name="Neve H."/>
            <person name="Hansen L.H."/>
            <person name="Dal Bello F."/>
            <person name="Ostlie H.M."/>
            <person name="Kleppen H.P."/>
            <person name="Vogensen F.K."/>
            <person name="Holo H."/>
        </authorList>
    </citation>
    <scope>NUCLEOTIDE SEQUENCE [LARGE SCALE GENOMIC DNA]</scope>
    <source>
        <strain evidence="1 2">LMGCF08</strain>
    </source>
</reference>
<dbReference type="eggNOG" id="ENOG5032QID">
    <property type="taxonomic scope" value="Bacteria"/>
</dbReference>
<dbReference type="GeneID" id="97231311"/>
<dbReference type="STRING" id="33968.BMS77_01915"/>
<dbReference type="InterPro" id="IPR021351">
    <property type="entry name" value="DUF2969"/>
</dbReference>
<dbReference type="EMBL" id="MPLS01000009">
    <property type="protein sequence ID" value="ORI98085.1"/>
    <property type="molecule type" value="Genomic_DNA"/>
</dbReference>
<name>A0A1X0VED4_LEUPS</name>
<accession>A0A1X0VED4</accession>
<evidence type="ECO:0000313" key="2">
    <source>
        <dbReference type="Proteomes" id="UP000192288"/>
    </source>
</evidence>
<proteinExistence type="predicted"/>
<dbReference type="RefSeq" id="WP_080518970.1">
    <property type="nucleotide sequence ID" value="NZ_MPLS01000009.1"/>
</dbReference>
<organism evidence="1 2">
    <name type="scientific">Leuconostoc pseudomesenteroides</name>
    <dbReference type="NCBI Taxonomy" id="33968"/>
    <lineage>
        <taxon>Bacteria</taxon>
        <taxon>Bacillati</taxon>
        <taxon>Bacillota</taxon>
        <taxon>Bacilli</taxon>
        <taxon>Lactobacillales</taxon>
        <taxon>Lactobacillaceae</taxon>
        <taxon>Leuconostoc</taxon>
    </lineage>
</organism>
<dbReference type="Proteomes" id="UP000192288">
    <property type="component" value="Unassembled WGS sequence"/>
</dbReference>